<dbReference type="InterPro" id="IPR050194">
    <property type="entry name" value="Glycosyltransferase_grp1"/>
</dbReference>
<sequence>MGGGERFAIEAARVLDAPIYTMYVAGDVAVPDDVTIVPIRQEKYTRGLSGRLLEWKNEGMNPLETLSVAVDLTDAHDELATYDVLFESAPLSKSYVPPVEQTVLHYPHSPPRWLYDLFRERLSEFDYPGVGFALKGYAKAWRTLDKEGNEYVDRFVANSELVRDRIQRYYDREAAVVYPPVTGDWRNEGDDGYFVTWSRLAPEKRIDLIVDAFAGLEERLLVVGDGEERERLERKARGLENVELRGYVPNVENIVSRATAVVYAPKNEDFGLVGAEALTAGKPLIGVNEGYTRHQVVEGRTGIRFDPTVGSLREAVERFDPDDFDAEEIQRFARRYDRSTFAESLLELVNRTHAEAAEKRAAVDADDTKPIRIR</sequence>
<dbReference type="OrthoDB" id="132546at2157"/>
<evidence type="ECO:0000313" key="5">
    <source>
        <dbReference type="Proteomes" id="UP000184203"/>
    </source>
</evidence>
<keyword evidence="5" id="KW-1185">Reference proteome</keyword>
<dbReference type="Proteomes" id="UP000003751">
    <property type="component" value="Unassembled WGS sequence"/>
</dbReference>
<dbReference type="SUPFAM" id="SSF53756">
    <property type="entry name" value="UDP-Glycosyltransferase/glycogen phosphorylase"/>
    <property type="match status" value="1"/>
</dbReference>
<reference evidence="5" key="3">
    <citation type="submission" date="2016-11" db="EMBL/GenBank/DDBJ databases">
        <authorList>
            <person name="Varghese N."/>
            <person name="Submissions S."/>
        </authorList>
    </citation>
    <scope>NUCLEOTIDE SEQUENCE [LARGE SCALE GENOMIC DNA]</scope>
    <source>
        <strain evidence="5">DX253</strain>
    </source>
</reference>
<reference evidence="3" key="2">
    <citation type="submission" date="2016-11" db="EMBL/GenBank/DDBJ databases">
        <authorList>
            <person name="Jaros S."/>
            <person name="Januszkiewicz K."/>
            <person name="Wedrychowicz H."/>
        </authorList>
    </citation>
    <scope>NUCLEOTIDE SEQUENCE [LARGE SCALE GENOMIC DNA]</scope>
    <source>
        <strain evidence="3">DX253</strain>
    </source>
</reference>
<dbReference type="Pfam" id="PF00534">
    <property type="entry name" value="Glycos_transf_1"/>
    <property type="match status" value="1"/>
</dbReference>
<dbReference type="EMBL" id="AEMG01000009">
    <property type="protein sequence ID" value="EFW92173.1"/>
    <property type="molecule type" value="Genomic_DNA"/>
</dbReference>
<evidence type="ECO:0000313" key="3">
    <source>
        <dbReference type="EMBL" id="SHK90954.1"/>
    </source>
</evidence>
<keyword evidence="2" id="KW-0808">Transferase</keyword>
<gene>
    <name evidence="3" type="ORF">SAMN05444342_2585</name>
    <name evidence="2" type="ORF">ZOD2009_11870</name>
</gene>
<name>E7QU94_HALPU</name>
<dbReference type="GO" id="GO:0016757">
    <property type="term" value="F:glycosyltransferase activity"/>
    <property type="evidence" value="ECO:0007669"/>
    <property type="project" value="InterPro"/>
</dbReference>
<dbReference type="PANTHER" id="PTHR45947">
    <property type="entry name" value="SULFOQUINOVOSYL TRANSFERASE SQD2"/>
    <property type="match status" value="1"/>
</dbReference>
<dbReference type="Proteomes" id="UP000184203">
    <property type="component" value="Unassembled WGS sequence"/>
</dbReference>
<evidence type="ECO:0000313" key="2">
    <source>
        <dbReference type="EMBL" id="EFW92173.1"/>
    </source>
</evidence>
<evidence type="ECO:0000313" key="4">
    <source>
        <dbReference type="Proteomes" id="UP000003751"/>
    </source>
</evidence>
<dbReference type="PATRIC" id="fig|797209.4.peg.2339"/>
<dbReference type="PANTHER" id="PTHR45947:SF3">
    <property type="entry name" value="SULFOQUINOVOSYL TRANSFERASE SQD2"/>
    <property type="match status" value="1"/>
</dbReference>
<protein>
    <submittedName>
        <fullName evidence="2">Glycosyl transferase group 1</fullName>
    </submittedName>
    <submittedName>
        <fullName evidence="3">Glycosyltransferase involved in cell wall bisynthesis</fullName>
    </submittedName>
</protein>
<proteinExistence type="predicted"/>
<feature type="domain" description="Glycosyl transferase family 1" evidence="1">
    <location>
        <begin position="188"/>
        <end position="323"/>
    </location>
</feature>
<dbReference type="Gene3D" id="3.40.50.2000">
    <property type="entry name" value="Glycogen Phosphorylase B"/>
    <property type="match status" value="2"/>
</dbReference>
<dbReference type="EMBL" id="FRAN01000003">
    <property type="protein sequence ID" value="SHK90954.1"/>
    <property type="molecule type" value="Genomic_DNA"/>
</dbReference>
<accession>E7QU94</accession>
<dbReference type="STRING" id="797209.GCA_000376445_02417"/>
<evidence type="ECO:0000259" key="1">
    <source>
        <dbReference type="Pfam" id="PF00534"/>
    </source>
</evidence>
<dbReference type="InterPro" id="IPR001296">
    <property type="entry name" value="Glyco_trans_1"/>
</dbReference>
<reference evidence="2 4" key="1">
    <citation type="journal article" date="2014" name="ISME J.">
        <title>Trehalose/2-sulfotrehalose biosynthesis and glycine-betaine uptake are widely spread mechanisms for osmoadaptation in the Halobacteriales.</title>
        <authorList>
            <person name="Youssef N.H."/>
            <person name="Savage-Ashlock K.N."/>
            <person name="McCully A.L."/>
            <person name="Luedtke B."/>
            <person name="Shaw E.I."/>
            <person name="Hoff W.D."/>
            <person name="Elshahed M.S."/>
        </authorList>
    </citation>
    <scope>NUCLEOTIDE SEQUENCE [LARGE SCALE GENOMIC DNA]</scope>
    <source>
        <strain evidence="2 4">DX253</strain>
    </source>
</reference>
<organism evidence="2 4">
    <name type="scientific">Haladaptatus paucihalophilus DX253</name>
    <dbReference type="NCBI Taxonomy" id="797209"/>
    <lineage>
        <taxon>Archaea</taxon>
        <taxon>Methanobacteriati</taxon>
        <taxon>Methanobacteriota</taxon>
        <taxon>Stenosarchaea group</taxon>
        <taxon>Halobacteria</taxon>
        <taxon>Halobacteriales</taxon>
        <taxon>Haladaptataceae</taxon>
        <taxon>Haladaptatus</taxon>
    </lineage>
</organism>
<dbReference type="eggNOG" id="arCOG01403">
    <property type="taxonomic scope" value="Archaea"/>
</dbReference>
<dbReference type="AlphaFoldDB" id="E7QU94"/>